<dbReference type="EMBL" id="JBJUIK010000002">
    <property type="protein sequence ID" value="KAL3534749.1"/>
    <property type="molecule type" value="Genomic_DNA"/>
</dbReference>
<evidence type="ECO:0000313" key="2">
    <source>
        <dbReference type="Proteomes" id="UP001630127"/>
    </source>
</evidence>
<dbReference type="AlphaFoldDB" id="A0ABD3AU62"/>
<dbReference type="InterPro" id="IPR004242">
    <property type="entry name" value="Transposase_21"/>
</dbReference>
<dbReference type="PANTHER" id="PTHR10775">
    <property type="entry name" value="OS08G0208400 PROTEIN"/>
    <property type="match status" value="1"/>
</dbReference>
<gene>
    <name evidence="1" type="ORF">ACH5RR_003210</name>
</gene>
<reference evidence="1 2" key="1">
    <citation type="submission" date="2024-11" db="EMBL/GenBank/DDBJ databases">
        <title>A near-complete genome assembly of Cinchona calisaya.</title>
        <authorList>
            <person name="Lian D.C."/>
            <person name="Zhao X.W."/>
            <person name="Wei L."/>
        </authorList>
    </citation>
    <scope>NUCLEOTIDE SEQUENCE [LARGE SCALE GENOMIC DNA]</scope>
    <source>
        <tissue evidence="1">Nenye</tissue>
    </source>
</reference>
<organism evidence="1 2">
    <name type="scientific">Cinchona calisaya</name>
    <dbReference type="NCBI Taxonomy" id="153742"/>
    <lineage>
        <taxon>Eukaryota</taxon>
        <taxon>Viridiplantae</taxon>
        <taxon>Streptophyta</taxon>
        <taxon>Embryophyta</taxon>
        <taxon>Tracheophyta</taxon>
        <taxon>Spermatophyta</taxon>
        <taxon>Magnoliopsida</taxon>
        <taxon>eudicotyledons</taxon>
        <taxon>Gunneridae</taxon>
        <taxon>Pentapetalae</taxon>
        <taxon>asterids</taxon>
        <taxon>lamiids</taxon>
        <taxon>Gentianales</taxon>
        <taxon>Rubiaceae</taxon>
        <taxon>Cinchonoideae</taxon>
        <taxon>Cinchoneae</taxon>
        <taxon>Cinchona</taxon>
    </lineage>
</organism>
<comment type="caution">
    <text evidence="1">The sequence shown here is derived from an EMBL/GenBank/DDBJ whole genome shotgun (WGS) entry which is preliminary data.</text>
</comment>
<keyword evidence="2" id="KW-1185">Reference proteome</keyword>
<evidence type="ECO:0000313" key="1">
    <source>
        <dbReference type="EMBL" id="KAL3534749.1"/>
    </source>
</evidence>
<name>A0ABD3AU62_9GENT</name>
<dbReference type="Pfam" id="PF02992">
    <property type="entry name" value="Transposase_21"/>
    <property type="match status" value="1"/>
</dbReference>
<dbReference type="PANTHER" id="PTHR10775:SF158">
    <property type="entry name" value="TNP2-LIKE TRANSPOSON PROTEIN"/>
    <property type="match status" value="1"/>
</dbReference>
<protein>
    <submittedName>
        <fullName evidence="1">Uncharacterized protein</fullName>
    </submittedName>
</protein>
<accession>A0ABD3AU62</accession>
<sequence>MPNNCMLFMGEDEEKDKFEICETSRYKEGSTKIAVKRMRYFLLKPRLQKLFMSSKTASLMKWHAEERRDDGTFKHPADSQAWKEFDKQNPSFASDFRNVRLGLATDGFNPYGRISVAHSTWPMVLIVYNLPPWLCMKQCFYFYLCLMMVRRDLAIRLMYTYNH</sequence>
<proteinExistence type="predicted"/>
<dbReference type="Proteomes" id="UP001630127">
    <property type="component" value="Unassembled WGS sequence"/>
</dbReference>